<dbReference type="InterPro" id="IPR003797">
    <property type="entry name" value="DegV"/>
</dbReference>
<dbReference type="Gene3D" id="3.40.50.10170">
    <property type="match status" value="1"/>
</dbReference>
<dbReference type="PATRIC" id="fig|1261.5.peg.1584"/>
<keyword evidence="1" id="KW-0446">Lipid-binding</keyword>
<dbReference type="InterPro" id="IPR050270">
    <property type="entry name" value="DegV_domain_contain"/>
</dbReference>
<dbReference type="Proteomes" id="UP000070326">
    <property type="component" value="Unassembled WGS sequence"/>
</dbReference>
<evidence type="ECO:0000313" key="3">
    <source>
        <dbReference type="Proteomes" id="UP000070326"/>
    </source>
</evidence>
<gene>
    <name evidence="2" type="ORF">HMPREF3195_01579</name>
</gene>
<protein>
    <submittedName>
        <fullName evidence="2">EDD domain protein, DegV family</fullName>
    </submittedName>
</protein>
<reference evidence="2 3" key="1">
    <citation type="submission" date="2016-02" db="EMBL/GenBank/DDBJ databases">
        <authorList>
            <person name="Wen L."/>
            <person name="He K."/>
            <person name="Yang H."/>
        </authorList>
    </citation>
    <scope>NUCLEOTIDE SEQUENCE [LARGE SCALE GENOMIC DNA]</scope>
    <source>
        <strain evidence="2 3">MJR8628A</strain>
    </source>
</reference>
<evidence type="ECO:0000313" key="2">
    <source>
        <dbReference type="EMBL" id="KXI10837.1"/>
    </source>
</evidence>
<dbReference type="SUPFAM" id="SSF82549">
    <property type="entry name" value="DAK1/DegV-like"/>
    <property type="match status" value="1"/>
</dbReference>
<dbReference type="PANTHER" id="PTHR33434">
    <property type="entry name" value="DEGV DOMAIN-CONTAINING PROTEIN DR_1986-RELATED"/>
    <property type="match status" value="1"/>
</dbReference>
<dbReference type="PROSITE" id="PS51482">
    <property type="entry name" value="DEGV"/>
    <property type="match status" value="1"/>
</dbReference>
<dbReference type="EMBL" id="LSQZ01000085">
    <property type="protein sequence ID" value="KXI10837.1"/>
    <property type="molecule type" value="Genomic_DNA"/>
</dbReference>
<dbReference type="GO" id="GO:0008289">
    <property type="term" value="F:lipid binding"/>
    <property type="evidence" value="ECO:0007669"/>
    <property type="project" value="UniProtKB-KW"/>
</dbReference>
<dbReference type="InterPro" id="IPR043168">
    <property type="entry name" value="DegV_C"/>
</dbReference>
<dbReference type="STRING" id="1261.HMPREF3195_01579"/>
<proteinExistence type="predicted"/>
<name>A0A135YN80_9FIRM</name>
<comment type="caution">
    <text evidence="2">The sequence shown here is derived from an EMBL/GenBank/DDBJ whole genome shotgun (WGS) entry which is preliminary data.</text>
</comment>
<sequence length="283" mass="30477">MGLKLIVDSASDISIEEAKELGIRVMPLSISFADKDYKDGVDLSKLEFYKKLKESSELPKTSQVSPYEFDQAINDVVSNGDAAIVITIASTLSGTYSSATIAASNYPDDKVVVIDSMTASVGERVLVLYALDLIKQGLDIKEIAKILNEKKEKIRIVYLMDTLETLYKGGRLSRLETMTGSILGVKPILALTDGKIKLVGKARGSKKATATHVDIAGKYGSVDLSMPHCMSFSGENIESVIDNLKPYENFYNSAFGDIDLTVMGATVGTHVGPGAVALGFFSK</sequence>
<dbReference type="NCBIfam" id="TIGR00762">
    <property type="entry name" value="DegV"/>
    <property type="match status" value="1"/>
</dbReference>
<dbReference type="PANTHER" id="PTHR33434:SF2">
    <property type="entry name" value="FATTY ACID-BINDING PROTEIN TM_1468"/>
    <property type="match status" value="1"/>
</dbReference>
<organism evidence="2 3">
    <name type="scientific">Peptostreptococcus anaerobius</name>
    <dbReference type="NCBI Taxonomy" id="1261"/>
    <lineage>
        <taxon>Bacteria</taxon>
        <taxon>Bacillati</taxon>
        <taxon>Bacillota</taxon>
        <taxon>Clostridia</taxon>
        <taxon>Peptostreptococcales</taxon>
        <taxon>Peptostreptococcaceae</taxon>
        <taxon>Peptostreptococcus</taxon>
    </lineage>
</organism>
<dbReference type="Gene3D" id="3.30.1180.10">
    <property type="match status" value="1"/>
</dbReference>
<evidence type="ECO:0000256" key="1">
    <source>
        <dbReference type="ARBA" id="ARBA00023121"/>
    </source>
</evidence>
<dbReference type="RefSeq" id="WP_061101980.1">
    <property type="nucleotide sequence ID" value="NZ_CP096607.1"/>
</dbReference>
<dbReference type="Pfam" id="PF02645">
    <property type="entry name" value="DegV"/>
    <property type="match status" value="1"/>
</dbReference>
<dbReference type="AlphaFoldDB" id="A0A135YN80"/>
<accession>A0A135YN80</accession>